<dbReference type="InterPro" id="IPR029056">
    <property type="entry name" value="Ribokinase-like"/>
</dbReference>
<comment type="caution">
    <text evidence="4">The sequence shown here is derived from an EMBL/GenBank/DDBJ whole genome shotgun (WGS) entry which is preliminary data.</text>
</comment>
<evidence type="ECO:0000256" key="1">
    <source>
        <dbReference type="ARBA" id="ARBA00022679"/>
    </source>
</evidence>
<dbReference type="EMBL" id="JAEVLS010000002">
    <property type="protein sequence ID" value="MBM0105009.1"/>
    <property type="molecule type" value="Genomic_DNA"/>
</dbReference>
<keyword evidence="5" id="KW-1185">Reference proteome</keyword>
<evidence type="ECO:0000313" key="4">
    <source>
        <dbReference type="EMBL" id="MBM0105009.1"/>
    </source>
</evidence>
<dbReference type="Pfam" id="PF00294">
    <property type="entry name" value="PfkB"/>
    <property type="match status" value="1"/>
</dbReference>
<evidence type="ECO:0000259" key="3">
    <source>
        <dbReference type="Pfam" id="PF00294"/>
    </source>
</evidence>
<dbReference type="InterPro" id="IPR011611">
    <property type="entry name" value="PfkB_dom"/>
</dbReference>
<evidence type="ECO:0000313" key="5">
    <source>
        <dbReference type="Proteomes" id="UP000661077"/>
    </source>
</evidence>
<reference evidence="4 5" key="1">
    <citation type="journal article" date="2021" name="Int. J. Syst. Evol. Microbiol.">
        <title>Steroidobacter gossypii sp. nov., isolated from soil of cotton cropping field.</title>
        <authorList>
            <person name="Huang R."/>
            <person name="Yang S."/>
            <person name="Zhen C."/>
            <person name="Liu W."/>
        </authorList>
    </citation>
    <scope>NUCLEOTIDE SEQUENCE [LARGE SCALE GENOMIC DNA]</scope>
    <source>
        <strain evidence="4 5">S1-65</strain>
    </source>
</reference>
<sequence length="283" mass="29713">MRKLAVVSGYATVDYPVRLAAPLSGAQTATVEALGRDGWPRPGGAALYASLRLAAAGHRAKAFVGLGDDANGALYLSACGAGNVEVEAFACDSQTHTPWCMLLYHDDGSYTCLLDRGEMDGGSLTQAQRQVLAHTDLVCIAAGPATRTAALLDNISARSIVAWIAKRDSVSYPQWLNERLAQRADLIFCNTSERAMVDSARLGDTRAGQWIIETRGADGVVLEGNSSRIELSSAAVRVRDATGAGDTFAGEVLAALLAGSSDIEAAARRGIDAARALLLTRAY</sequence>
<organism evidence="4 5">
    <name type="scientific">Steroidobacter gossypii</name>
    <dbReference type="NCBI Taxonomy" id="2805490"/>
    <lineage>
        <taxon>Bacteria</taxon>
        <taxon>Pseudomonadati</taxon>
        <taxon>Pseudomonadota</taxon>
        <taxon>Gammaproteobacteria</taxon>
        <taxon>Steroidobacterales</taxon>
        <taxon>Steroidobacteraceae</taxon>
        <taxon>Steroidobacter</taxon>
    </lineage>
</organism>
<dbReference type="RefSeq" id="WP_203167077.1">
    <property type="nucleotide sequence ID" value="NZ_JAEVLS010000002.1"/>
</dbReference>
<dbReference type="PANTHER" id="PTHR10584:SF166">
    <property type="entry name" value="RIBOKINASE"/>
    <property type="match status" value="1"/>
</dbReference>
<dbReference type="Gene3D" id="3.40.1190.20">
    <property type="match status" value="1"/>
</dbReference>
<gene>
    <name evidence="4" type="ORF">JM946_09625</name>
</gene>
<keyword evidence="2 4" id="KW-0418">Kinase</keyword>
<dbReference type="GO" id="GO:0016301">
    <property type="term" value="F:kinase activity"/>
    <property type="evidence" value="ECO:0007669"/>
    <property type="project" value="UniProtKB-KW"/>
</dbReference>
<accession>A0ABS1WVL9</accession>
<name>A0ABS1WVL9_9GAMM</name>
<keyword evidence="1" id="KW-0808">Transferase</keyword>
<dbReference type="Proteomes" id="UP000661077">
    <property type="component" value="Unassembled WGS sequence"/>
</dbReference>
<evidence type="ECO:0000256" key="2">
    <source>
        <dbReference type="ARBA" id="ARBA00022777"/>
    </source>
</evidence>
<dbReference type="PANTHER" id="PTHR10584">
    <property type="entry name" value="SUGAR KINASE"/>
    <property type="match status" value="1"/>
</dbReference>
<proteinExistence type="predicted"/>
<dbReference type="SUPFAM" id="SSF53613">
    <property type="entry name" value="Ribokinase-like"/>
    <property type="match status" value="1"/>
</dbReference>
<protein>
    <submittedName>
        <fullName evidence="4">Carbohydrate kinase family protein</fullName>
    </submittedName>
</protein>
<feature type="domain" description="Carbohydrate kinase PfkB" evidence="3">
    <location>
        <begin position="34"/>
        <end position="277"/>
    </location>
</feature>